<dbReference type="PANTHER" id="PTHR13234:SF71">
    <property type="entry name" value="GAMMA-INTERFERON-INDUCIBLE LYSOSOMAL THIOL REDUCTASE-LIKE PROTEIN"/>
    <property type="match status" value="1"/>
</dbReference>
<comment type="similarity">
    <text evidence="1">Belongs to the GILT family.</text>
</comment>
<dbReference type="EMBL" id="GECL01002573">
    <property type="protein sequence ID" value="JAP03551.1"/>
    <property type="molecule type" value="Transcribed_RNA"/>
</dbReference>
<dbReference type="AlphaFoldDB" id="A0A0V0G848"/>
<dbReference type="Pfam" id="PF03227">
    <property type="entry name" value="GILT"/>
    <property type="match status" value="1"/>
</dbReference>
<feature type="transmembrane region" description="Helical" evidence="3">
    <location>
        <begin position="12"/>
        <end position="29"/>
    </location>
</feature>
<reference evidence="4" key="1">
    <citation type="journal article" date="2018" name="J. Proteomics">
        <title>Exploring the molecular complexity of Triatoma dimidiata sialome.</title>
        <authorList>
            <person name="Santiago P.B."/>
            <person name="de Araujo C.N."/>
            <person name="Charneau S."/>
            <person name="Bastos I.M.D."/>
            <person name="Assumpcao T.C.F."/>
            <person name="Queiroz R.M.L."/>
            <person name="Praca Y.R."/>
            <person name="Cordeiro T.M."/>
            <person name="Garcia C.H.S."/>
            <person name="da Silva I.G."/>
            <person name="Raiol T."/>
            <person name="Motta F.N."/>
            <person name="de Araujo Oliveira J.V."/>
            <person name="de Sousa M.V."/>
            <person name="Ribeiro J.M.C."/>
            <person name="de Santana J.M."/>
        </authorList>
    </citation>
    <scope>NUCLEOTIDE SEQUENCE</scope>
    <source>
        <strain evidence="4">Santander</strain>
        <tissue evidence="4">Salivary glands</tissue>
    </source>
</reference>
<proteinExistence type="inferred from homology"/>
<keyword evidence="2" id="KW-0325">Glycoprotein</keyword>
<keyword evidence="3" id="KW-1133">Transmembrane helix</keyword>
<dbReference type="GO" id="GO:0016671">
    <property type="term" value="F:oxidoreductase activity, acting on a sulfur group of donors, disulfide as acceptor"/>
    <property type="evidence" value="ECO:0007669"/>
    <property type="project" value="InterPro"/>
</dbReference>
<evidence type="ECO:0000313" key="4">
    <source>
        <dbReference type="EMBL" id="JAP03551.1"/>
    </source>
</evidence>
<organism evidence="4">
    <name type="scientific">Triatoma dimidiata</name>
    <name type="common">Kissing bug</name>
    <name type="synonym">Meccus dimidiatus</name>
    <dbReference type="NCBI Taxonomy" id="72491"/>
    <lineage>
        <taxon>Eukaryota</taxon>
        <taxon>Metazoa</taxon>
        <taxon>Ecdysozoa</taxon>
        <taxon>Arthropoda</taxon>
        <taxon>Hexapoda</taxon>
        <taxon>Insecta</taxon>
        <taxon>Pterygota</taxon>
        <taxon>Neoptera</taxon>
        <taxon>Paraneoptera</taxon>
        <taxon>Hemiptera</taxon>
        <taxon>Heteroptera</taxon>
        <taxon>Panheteroptera</taxon>
        <taxon>Cimicomorpha</taxon>
        <taxon>Reduviidae</taxon>
        <taxon>Triatominae</taxon>
        <taxon>Triatoma</taxon>
    </lineage>
</organism>
<protein>
    <submittedName>
        <fullName evidence="4">Putative gamma interferon inducible lysosomal thiol reductase gilt</fullName>
    </submittedName>
</protein>
<name>A0A0V0G848_TRIDM</name>
<evidence type="ECO:0000256" key="3">
    <source>
        <dbReference type="SAM" id="Phobius"/>
    </source>
</evidence>
<sequence length="249" mass="28057">MFISKFLRAKLIIFTIFLLFLWICYYYLFRTTQISSIKGTTGISGLVPEMAYGIMNADTSIHTGAILISVFYECLCPDSRSFFTSQLLPLVDKIPISYFKVDLIPYGKATTKVISKGSYRFECQHGSLECLGNKIHACTIKMTSDDVIRVKVITCMINDNYNPKEIGKKCCEEYNIDWSKVEGCSFGAEGDELLKQYGDATDALVPKVSFIPTILLNKDRHDQAAILKDLQSEVCNLLKKESKAPKECD</sequence>
<dbReference type="InterPro" id="IPR004911">
    <property type="entry name" value="Interferon-induced_GILT"/>
</dbReference>
<evidence type="ECO:0000256" key="1">
    <source>
        <dbReference type="ARBA" id="ARBA00005679"/>
    </source>
</evidence>
<accession>A0A0V0G848</accession>
<keyword evidence="3" id="KW-0472">Membrane</keyword>
<evidence type="ECO:0000256" key="2">
    <source>
        <dbReference type="ARBA" id="ARBA00023180"/>
    </source>
</evidence>
<dbReference type="PANTHER" id="PTHR13234">
    <property type="entry name" value="GAMMA-INTERFERON INDUCIBLE LYSOSOMAL THIOL REDUCTASE GILT"/>
    <property type="match status" value="1"/>
</dbReference>
<keyword evidence="3" id="KW-0812">Transmembrane</keyword>